<keyword evidence="6" id="KW-0479">Metal-binding</keyword>
<accession>A0A3P6VBB4</accession>
<reference evidence="10 11" key="1">
    <citation type="submission" date="2018-11" db="EMBL/GenBank/DDBJ databases">
        <authorList>
            <consortium name="Pathogen Informatics"/>
        </authorList>
    </citation>
    <scope>NUCLEOTIDE SEQUENCE [LARGE SCALE GENOMIC DNA]</scope>
</reference>
<evidence type="ECO:0000256" key="7">
    <source>
        <dbReference type="ARBA" id="ARBA00022801"/>
    </source>
</evidence>
<evidence type="ECO:0000256" key="1">
    <source>
        <dbReference type="ARBA" id="ARBA00001946"/>
    </source>
</evidence>
<evidence type="ECO:0000256" key="2">
    <source>
        <dbReference type="ARBA" id="ARBA00005135"/>
    </source>
</evidence>
<evidence type="ECO:0000256" key="4">
    <source>
        <dbReference type="ARBA" id="ARBA00015196"/>
    </source>
</evidence>
<dbReference type="GO" id="GO:0006564">
    <property type="term" value="P:L-serine biosynthetic process"/>
    <property type="evidence" value="ECO:0007669"/>
    <property type="project" value="UniProtKB-KW"/>
</dbReference>
<dbReference type="Pfam" id="PF00702">
    <property type="entry name" value="Hydrolase"/>
    <property type="match status" value="1"/>
</dbReference>
<dbReference type="InterPro" id="IPR036412">
    <property type="entry name" value="HAD-like_sf"/>
</dbReference>
<organism evidence="10 11">
    <name type="scientific">Dibothriocephalus latus</name>
    <name type="common">Fish tapeworm</name>
    <name type="synonym">Diphyllobothrium latum</name>
    <dbReference type="NCBI Taxonomy" id="60516"/>
    <lineage>
        <taxon>Eukaryota</taxon>
        <taxon>Metazoa</taxon>
        <taxon>Spiralia</taxon>
        <taxon>Lophotrochozoa</taxon>
        <taxon>Platyhelminthes</taxon>
        <taxon>Cestoda</taxon>
        <taxon>Eucestoda</taxon>
        <taxon>Diphyllobothriidea</taxon>
        <taxon>Diphyllobothriidae</taxon>
        <taxon>Dibothriocephalus</taxon>
    </lineage>
</organism>
<comment type="cofactor">
    <cofactor evidence="1">
        <name>Mg(2+)</name>
        <dbReference type="ChEBI" id="CHEBI:18420"/>
    </cofactor>
</comment>
<dbReference type="NCBIfam" id="TIGR01488">
    <property type="entry name" value="HAD-SF-IB"/>
    <property type="match status" value="1"/>
</dbReference>
<dbReference type="AlphaFoldDB" id="A0A3P6VBB4"/>
<dbReference type="EMBL" id="UYRU01044736">
    <property type="protein sequence ID" value="VDK87591.1"/>
    <property type="molecule type" value="Genomic_DNA"/>
</dbReference>
<dbReference type="Proteomes" id="UP000281553">
    <property type="component" value="Unassembled WGS sequence"/>
</dbReference>
<dbReference type="EC" id="3.1.3.3" evidence="3"/>
<evidence type="ECO:0000313" key="11">
    <source>
        <dbReference type="Proteomes" id="UP000281553"/>
    </source>
</evidence>
<dbReference type="OrthoDB" id="27226at2759"/>
<gene>
    <name evidence="10" type="ORF">DILT_LOCUS4044</name>
</gene>
<dbReference type="GO" id="GO:0036424">
    <property type="term" value="F:L-phosphoserine phosphatase activity"/>
    <property type="evidence" value="ECO:0007669"/>
    <property type="project" value="TreeGrafter"/>
</dbReference>
<keyword evidence="11" id="KW-1185">Reference proteome</keyword>
<evidence type="ECO:0000256" key="8">
    <source>
        <dbReference type="ARBA" id="ARBA00022842"/>
    </source>
</evidence>
<keyword evidence="7" id="KW-0378">Hydrolase</keyword>
<evidence type="ECO:0000256" key="9">
    <source>
        <dbReference type="ARBA" id="ARBA00023299"/>
    </source>
</evidence>
<keyword evidence="9" id="KW-0718">Serine biosynthesis</keyword>
<dbReference type="SUPFAM" id="SSF56784">
    <property type="entry name" value="HAD-like"/>
    <property type="match status" value="1"/>
</dbReference>
<evidence type="ECO:0000256" key="6">
    <source>
        <dbReference type="ARBA" id="ARBA00022723"/>
    </source>
</evidence>
<name>A0A3P6VBB4_DIBLA</name>
<keyword evidence="8" id="KW-0460">Magnesium</keyword>
<dbReference type="Gene3D" id="3.40.50.1000">
    <property type="entry name" value="HAD superfamily/HAD-like"/>
    <property type="match status" value="1"/>
</dbReference>
<dbReference type="PANTHER" id="PTHR43344:SF2">
    <property type="entry name" value="PHOSPHOSERINE PHOSPHATASE"/>
    <property type="match status" value="1"/>
</dbReference>
<dbReference type="GO" id="GO:0000287">
    <property type="term" value="F:magnesium ion binding"/>
    <property type="evidence" value="ECO:0007669"/>
    <property type="project" value="TreeGrafter"/>
</dbReference>
<evidence type="ECO:0000256" key="3">
    <source>
        <dbReference type="ARBA" id="ARBA00012640"/>
    </source>
</evidence>
<protein>
    <recommendedName>
        <fullName evidence="4">Phosphoserine phosphatase</fullName>
        <ecNumber evidence="3">3.1.3.3</ecNumber>
    </recommendedName>
</protein>
<dbReference type="PANTHER" id="PTHR43344">
    <property type="entry name" value="PHOSPHOSERINE PHOSPHATASE"/>
    <property type="match status" value="1"/>
</dbReference>
<evidence type="ECO:0000256" key="5">
    <source>
        <dbReference type="ARBA" id="ARBA00022605"/>
    </source>
</evidence>
<dbReference type="GO" id="GO:0005737">
    <property type="term" value="C:cytoplasm"/>
    <property type="evidence" value="ECO:0007669"/>
    <property type="project" value="TreeGrafter"/>
</dbReference>
<keyword evidence="5" id="KW-0028">Amino-acid biosynthesis</keyword>
<evidence type="ECO:0000313" key="10">
    <source>
        <dbReference type="EMBL" id="VDK87591.1"/>
    </source>
</evidence>
<dbReference type="InterPro" id="IPR023214">
    <property type="entry name" value="HAD_sf"/>
</dbReference>
<comment type="pathway">
    <text evidence="2">Amino-acid biosynthesis; L-serine biosynthesis; L-serine from 3-phospho-D-glycerate: step 3/3.</text>
</comment>
<dbReference type="InterPro" id="IPR050582">
    <property type="entry name" value="HAD-like_SerB"/>
</dbReference>
<sequence>MVPLNLLSFEFRRLINALHASKIKVYLVSGGIYEMVDRVAKELNVPEENVYVNRLIYSEDGRCIGFDRSQHTSRSDGKMYVIAEIKEKLPPGSGVLMVGDGMTDAAAVPPADAFIGFGGNVTRPAVQRATPYYFYSFDDIYTFFRDNGIIHRFG</sequence>
<proteinExistence type="predicted"/>